<dbReference type="EMBL" id="CAJVPW010007340">
    <property type="protein sequence ID" value="CAG8579881.1"/>
    <property type="molecule type" value="Genomic_DNA"/>
</dbReference>
<organism evidence="1 2">
    <name type="scientific">Cetraspora pellucida</name>
    <dbReference type="NCBI Taxonomy" id="1433469"/>
    <lineage>
        <taxon>Eukaryota</taxon>
        <taxon>Fungi</taxon>
        <taxon>Fungi incertae sedis</taxon>
        <taxon>Mucoromycota</taxon>
        <taxon>Glomeromycotina</taxon>
        <taxon>Glomeromycetes</taxon>
        <taxon>Diversisporales</taxon>
        <taxon>Gigasporaceae</taxon>
        <taxon>Cetraspora</taxon>
    </lineage>
</organism>
<evidence type="ECO:0000313" key="1">
    <source>
        <dbReference type="EMBL" id="CAG8579881.1"/>
    </source>
</evidence>
<proteinExistence type="predicted"/>
<reference evidence="1" key="1">
    <citation type="submission" date="2021-06" db="EMBL/GenBank/DDBJ databases">
        <authorList>
            <person name="Kallberg Y."/>
            <person name="Tangrot J."/>
            <person name="Rosling A."/>
        </authorList>
    </citation>
    <scope>NUCLEOTIDE SEQUENCE</scope>
    <source>
        <strain evidence="1">28 12/20/2015</strain>
    </source>
</reference>
<comment type="caution">
    <text evidence="1">The sequence shown here is derived from an EMBL/GenBank/DDBJ whole genome shotgun (WGS) entry which is preliminary data.</text>
</comment>
<gene>
    <name evidence="1" type="ORF">SPELUC_LOCUS6320</name>
</gene>
<protein>
    <submittedName>
        <fullName evidence="1">4794_t:CDS:1</fullName>
    </submittedName>
</protein>
<evidence type="ECO:0000313" key="2">
    <source>
        <dbReference type="Proteomes" id="UP000789366"/>
    </source>
</evidence>
<sequence>MPIKRTRTTTASAESNSASKSARGHYSDHHNFCTYFCDILNEFFLLGRGRPLSASQTLNTYGKREQEHVVADTEQDLMQIDKSRSANVESPQSSPRLGIQDSQDSQMEFIQEGLNRVTVRGDSLSTMPRAPKYRSKFAIDVQTPTIIDRGSEITSVLVIGNNDVGQLGLVDTEEALNPVCIRDLDKFRIVDISVGCLHTAALTRDGKVITWGCNDHGALGRVTSDEDDKELPPNVGRENVPDYAQGLDGVTIVKVECGGNITLALSEDGQIYMAGTFKDKNGVLGFSAKEKQLLQQSTFIRYDSTTKFKIADIATGTDHALFLTTEGFLYAWGSGDAHQLGRRVLARHVRDGLNPEKLAVKGIEKIFAGSYHSFAVAENGTVYAWGMNNYGQCGIKTRDEYITQPIRIDFFKDLPKVRQIAAGEHHTLVLLEDGSIYSFGRADYGQLGIGDVKEEDDEEPQKIGQKVTTPTNIRNFVPCKFIAAGDFHSIAASSDNDRLYSWGFGEPFGIGDEEKKEPYLLSDKSLTGRSILAIGGGSQHTVILVQ</sequence>
<keyword evidence="2" id="KW-1185">Reference proteome</keyword>
<dbReference type="Proteomes" id="UP000789366">
    <property type="component" value="Unassembled WGS sequence"/>
</dbReference>
<accession>A0ACA9MC56</accession>
<name>A0ACA9MC56_9GLOM</name>